<gene>
    <name evidence="12" type="ORF">Csa_4G622740</name>
</gene>
<keyword evidence="4 11" id="KW-0812">Transmembrane</keyword>
<evidence type="ECO:0000256" key="3">
    <source>
        <dbReference type="ARBA" id="ARBA00022617"/>
    </source>
</evidence>
<dbReference type="GO" id="GO:0016020">
    <property type="term" value="C:membrane"/>
    <property type="evidence" value="ECO:0007669"/>
    <property type="project" value="UniProtKB-SubCell"/>
</dbReference>
<evidence type="ECO:0000256" key="7">
    <source>
        <dbReference type="ARBA" id="ARBA00023002"/>
    </source>
</evidence>
<dbReference type="GO" id="GO:0004497">
    <property type="term" value="F:monooxygenase activity"/>
    <property type="evidence" value="ECO:0007669"/>
    <property type="project" value="UniProtKB-KW"/>
</dbReference>
<reference evidence="12 13" key="4">
    <citation type="journal article" date="2011" name="BMC Genomics">
        <title>RNA-Seq improves annotation of protein-coding genes in the cucumber genome.</title>
        <authorList>
            <person name="Li Z."/>
            <person name="Zhang Z."/>
            <person name="Yan P."/>
            <person name="Huang S."/>
            <person name="Fei Z."/>
            <person name="Lin K."/>
        </authorList>
    </citation>
    <scope>NUCLEOTIDE SEQUENCE [LARGE SCALE GENOMIC DNA]</scope>
    <source>
        <strain evidence="13">cv. 9930</strain>
    </source>
</reference>
<reference evidence="12 13" key="1">
    <citation type="journal article" date="2009" name="Nat. Genet.">
        <title>The genome of the cucumber, Cucumis sativus L.</title>
        <authorList>
            <person name="Huang S."/>
            <person name="Li R."/>
            <person name="Zhang Z."/>
            <person name="Li L."/>
            <person name="Gu X."/>
            <person name="Fan W."/>
            <person name="Lucas W.J."/>
            <person name="Wang X."/>
            <person name="Xie B."/>
            <person name="Ni P."/>
            <person name="Ren Y."/>
            <person name="Zhu H."/>
            <person name="Li J."/>
            <person name="Lin K."/>
            <person name="Jin W."/>
            <person name="Fei Z."/>
            <person name="Li G."/>
            <person name="Staub J."/>
            <person name="Kilian A."/>
            <person name="van der Vossen E.A."/>
            <person name="Wu Y."/>
            <person name="Guo J."/>
            <person name="He J."/>
            <person name="Jia Z."/>
            <person name="Ren Y."/>
            <person name="Tian G."/>
            <person name="Lu Y."/>
            <person name="Ruan J."/>
            <person name="Qian W."/>
            <person name="Wang M."/>
            <person name="Huang Q."/>
            <person name="Li B."/>
            <person name="Xuan Z."/>
            <person name="Cao J."/>
            <person name="Asan"/>
            <person name="Wu Z."/>
            <person name="Zhang J."/>
            <person name="Cai Q."/>
            <person name="Bai Y."/>
            <person name="Zhao B."/>
            <person name="Han Y."/>
            <person name="Li Y."/>
            <person name="Li X."/>
            <person name="Wang S."/>
            <person name="Shi Q."/>
            <person name="Liu S."/>
            <person name="Cho W.K."/>
            <person name="Kim J.Y."/>
            <person name="Xu Y."/>
            <person name="Heller-Uszynska K."/>
            <person name="Miao H."/>
            <person name="Cheng Z."/>
            <person name="Zhang S."/>
            <person name="Wu J."/>
            <person name="Yang Y."/>
            <person name="Kang H."/>
            <person name="Li M."/>
            <person name="Liang H."/>
            <person name="Ren X."/>
            <person name="Shi Z."/>
            <person name="Wen M."/>
            <person name="Jian M."/>
            <person name="Yang H."/>
            <person name="Zhang G."/>
            <person name="Yang Z."/>
            <person name="Chen R."/>
            <person name="Liu S."/>
            <person name="Li J."/>
            <person name="Ma L."/>
            <person name="Liu H."/>
            <person name="Zhou Y."/>
            <person name="Zhao J."/>
            <person name="Fang X."/>
            <person name="Li G."/>
            <person name="Fang L."/>
            <person name="Li Y."/>
            <person name="Liu D."/>
            <person name="Zheng H."/>
            <person name="Zhang Y."/>
            <person name="Qin N."/>
            <person name="Li Z."/>
            <person name="Yang G."/>
            <person name="Yang S."/>
            <person name="Bolund L."/>
            <person name="Kristiansen K."/>
            <person name="Zheng H."/>
            <person name="Li S."/>
            <person name="Zhang X."/>
            <person name="Yang H."/>
            <person name="Wang J."/>
            <person name="Sun R."/>
            <person name="Zhang B."/>
            <person name="Jiang S."/>
            <person name="Wang J."/>
            <person name="Du Y."/>
            <person name="Li S."/>
        </authorList>
    </citation>
    <scope>NUCLEOTIDE SEQUENCE [LARGE SCALE GENOMIC DNA]</scope>
    <source>
        <strain evidence="13">cv. 9930</strain>
    </source>
</reference>
<keyword evidence="9" id="KW-0503">Monooxygenase</keyword>
<keyword evidence="6 11" id="KW-1133">Transmembrane helix</keyword>
<dbReference type="Gramene" id="KGN55015">
    <property type="protein sequence ID" value="KGN55015"/>
    <property type="gene ID" value="Csa_4G622740"/>
</dbReference>
<dbReference type="InterPro" id="IPR002401">
    <property type="entry name" value="Cyt_P450_E_grp-I"/>
</dbReference>
<dbReference type="AlphaFoldDB" id="A0A0A0KZF1"/>
<evidence type="ECO:0000256" key="10">
    <source>
        <dbReference type="ARBA" id="ARBA00023136"/>
    </source>
</evidence>
<dbReference type="Gene3D" id="1.10.630.10">
    <property type="entry name" value="Cytochrome P450"/>
    <property type="match status" value="2"/>
</dbReference>
<dbReference type="InterPro" id="IPR050665">
    <property type="entry name" value="Cytochrome_P450_Monooxygen"/>
</dbReference>
<keyword evidence="10 11" id="KW-0472">Membrane</keyword>
<evidence type="ECO:0000256" key="1">
    <source>
        <dbReference type="ARBA" id="ARBA00004167"/>
    </source>
</evidence>
<evidence type="ECO:0000256" key="6">
    <source>
        <dbReference type="ARBA" id="ARBA00022989"/>
    </source>
</evidence>
<sequence length="364" mass="42723">MWYVPHMISTPIVIITSLVLLLLLFLGWKLADWIWFGPRRLEQLLRRQGFTGNSYKILHGDMKESAAMRKEALSKPMKFSNHIAPRVIPSVYHTIQRYGKNSMMWLGPLPRVHIMDPEQLKTVFSFFNDFQRPTTDPFIRLLIHGLVSLEGEKWVKHRKIINPAFHLEKLKFLKNKKYNRKRKTYNFKFLPTKSNRKIKETNREITTLVLGIINEKEKSMKAGEEIQTDLLSILMESNMNEIKHGRNSKDVGMSIQAVIEECRLFYIAGQETTATLLIWTMVLLSSYSDWQERARAEVFEIFGNKKPDYDGLNRLKVLAHYQKARKALCFVWYNFKSFEKKIPTTKGIDILSTRHPFHCHPAPK</sequence>
<dbReference type="EMBL" id="CM002925">
    <property type="protein sequence ID" value="KGN55015.1"/>
    <property type="molecule type" value="Genomic_DNA"/>
</dbReference>
<reference evidence="12 13" key="2">
    <citation type="journal article" date="2009" name="PLoS ONE">
        <title>An integrated genetic and cytogenetic map of the cucumber genome.</title>
        <authorList>
            <person name="Ren Y."/>
            <person name="Zhang Z."/>
            <person name="Liu J."/>
            <person name="Staub J.E."/>
            <person name="Han Y."/>
            <person name="Cheng Z."/>
            <person name="Li X."/>
            <person name="Lu J."/>
            <person name="Miao H."/>
            <person name="Kang H."/>
            <person name="Xie B."/>
            <person name="Gu X."/>
            <person name="Wang X."/>
            <person name="Du Y."/>
            <person name="Jin W."/>
            <person name="Huang S."/>
        </authorList>
    </citation>
    <scope>NUCLEOTIDE SEQUENCE [LARGE SCALE GENOMIC DNA]</scope>
    <source>
        <strain evidence="13">cv. 9930</strain>
    </source>
</reference>
<evidence type="ECO:0008006" key="14">
    <source>
        <dbReference type="Google" id="ProtNLM"/>
    </source>
</evidence>
<evidence type="ECO:0000256" key="4">
    <source>
        <dbReference type="ARBA" id="ARBA00022692"/>
    </source>
</evidence>
<evidence type="ECO:0000256" key="8">
    <source>
        <dbReference type="ARBA" id="ARBA00023004"/>
    </source>
</evidence>
<comment type="similarity">
    <text evidence="2">Belongs to the cytochrome P450 family.</text>
</comment>
<comment type="subcellular location">
    <subcellularLocation>
        <location evidence="1">Membrane</location>
        <topology evidence="1">Single-pass membrane protein</topology>
    </subcellularLocation>
</comment>
<dbReference type="Pfam" id="PF00067">
    <property type="entry name" value="p450"/>
    <property type="match status" value="2"/>
</dbReference>
<keyword evidence="8" id="KW-0408">Iron</keyword>
<dbReference type="PRINTS" id="PR00463">
    <property type="entry name" value="EP450I"/>
</dbReference>
<proteinExistence type="inferred from homology"/>
<dbReference type="InterPro" id="IPR001128">
    <property type="entry name" value="Cyt_P450"/>
</dbReference>
<reference evidence="12 13" key="3">
    <citation type="journal article" date="2010" name="BMC Genomics">
        <title>Transcriptome sequencing and comparative analysis of cucumber flowers with different sex types.</title>
        <authorList>
            <person name="Guo S."/>
            <person name="Zheng Y."/>
            <person name="Joung J.G."/>
            <person name="Liu S."/>
            <person name="Zhang Z."/>
            <person name="Crasta O.R."/>
            <person name="Sobral B.W."/>
            <person name="Xu Y."/>
            <person name="Huang S."/>
            <person name="Fei Z."/>
        </authorList>
    </citation>
    <scope>NUCLEOTIDE SEQUENCE [LARGE SCALE GENOMIC DNA]</scope>
    <source>
        <strain evidence="13">cv. 9930</strain>
    </source>
</reference>
<dbReference type="SUPFAM" id="SSF48264">
    <property type="entry name" value="Cytochrome P450"/>
    <property type="match status" value="1"/>
</dbReference>
<evidence type="ECO:0000256" key="5">
    <source>
        <dbReference type="ARBA" id="ARBA00022723"/>
    </source>
</evidence>
<name>A0A0A0KZF1_CUCSA</name>
<organism evidence="12 13">
    <name type="scientific">Cucumis sativus</name>
    <name type="common">Cucumber</name>
    <dbReference type="NCBI Taxonomy" id="3659"/>
    <lineage>
        <taxon>Eukaryota</taxon>
        <taxon>Viridiplantae</taxon>
        <taxon>Streptophyta</taxon>
        <taxon>Embryophyta</taxon>
        <taxon>Tracheophyta</taxon>
        <taxon>Spermatophyta</taxon>
        <taxon>Magnoliopsida</taxon>
        <taxon>eudicotyledons</taxon>
        <taxon>Gunneridae</taxon>
        <taxon>Pentapetalae</taxon>
        <taxon>rosids</taxon>
        <taxon>fabids</taxon>
        <taxon>Cucurbitales</taxon>
        <taxon>Cucurbitaceae</taxon>
        <taxon>Benincaseae</taxon>
        <taxon>Cucumis</taxon>
    </lineage>
</organism>
<keyword evidence="7" id="KW-0560">Oxidoreductase</keyword>
<accession>A0A0A0KZF1</accession>
<dbReference type="PANTHER" id="PTHR24282">
    <property type="entry name" value="CYTOCHROME P450 FAMILY MEMBER"/>
    <property type="match status" value="1"/>
</dbReference>
<evidence type="ECO:0000256" key="9">
    <source>
        <dbReference type="ARBA" id="ARBA00023033"/>
    </source>
</evidence>
<keyword evidence="3" id="KW-0349">Heme</keyword>
<keyword evidence="13" id="KW-1185">Reference proteome</keyword>
<evidence type="ECO:0000256" key="2">
    <source>
        <dbReference type="ARBA" id="ARBA00010617"/>
    </source>
</evidence>
<evidence type="ECO:0000256" key="11">
    <source>
        <dbReference type="SAM" id="Phobius"/>
    </source>
</evidence>
<dbReference type="InterPro" id="IPR036396">
    <property type="entry name" value="Cyt_P450_sf"/>
</dbReference>
<dbReference type="OMA" id="FHIFATH"/>
<feature type="transmembrane region" description="Helical" evidence="11">
    <location>
        <begin position="12"/>
        <end position="31"/>
    </location>
</feature>
<keyword evidence="5" id="KW-0479">Metal-binding</keyword>
<evidence type="ECO:0000313" key="13">
    <source>
        <dbReference type="Proteomes" id="UP000029981"/>
    </source>
</evidence>
<dbReference type="GO" id="GO:0020037">
    <property type="term" value="F:heme binding"/>
    <property type="evidence" value="ECO:0007669"/>
    <property type="project" value="InterPro"/>
</dbReference>
<dbReference type="PANTHER" id="PTHR24282:SF255">
    <property type="entry name" value="CYTOCHROME P450 72A11-RELATED"/>
    <property type="match status" value="1"/>
</dbReference>
<dbReference type="GO" id="GO:0005506">
    <property type="term" value="F:iron ion binding"/>
    <property type="evidence" value="ECO:0007669"/>
    <property type="project" value="InterPro"/>
</dbReference>
<dbReference type="Proteomes" id="UP000029981">
    <property type="component" value="Chromosome 4"/>
</dbReference>
<evidence type="ECO:0000313" key="12">
    <source>
        <dbReference type="EMBL" id="KGN55015.1"/>
    </source>
</evidence>
<dbReference type="GO" id="GO:0016705">
    <property type="term" value="F:oxidoreductase activity, acting on paired donors, with incorporation or reduction of molecular oxygen"/>
    <property type="evidence" value="ECO:0007669"/>
    <property type="project" value="InterPro"/>
</dbReference>
<protein>
    <recommendedName>
        <fullName evidence="14">Cytochrome P450</fullName>
    </recommendedName>
</protein>